<dbReference type="EMBL" id="CP067089">
    <property type="protein sequence ID" value="QQO09373.1"/>
    <property type="molecule type" value="Genomic_DNA"/>
</dbReference>
<reference evidence="2" key="1">
    <citation type="submission" date="2021-01" db="EMBL/GenBank/DDBJ databases">
        <title>Description of Breznakiella homolactica.</title>
        <authorList>
            <person name="Song Y."/>
            <person name="Brune A."/>
        </authorList>
    </citation>
    <scope>NUCLEOTIDE SEQUENCE</scope>
    <source>
        <strain evidence="2">RmG30</strain>
    </source>
</reference>
<dbReference type="KEGG" id="bhc:JFL75_00170"/>
<organism evidence="2 3">
    <name type="scientific">Breznakiella homolactica</name>
    <dbReference type="NCBI Taxonomy" id="2798577"/>
    <lineage>
        <taxon>Bacteria</taxon>
        <taxon>Pseudomonadati</taxon>
        <taxon>Spirochaetota</taxon>
        <taxon>Spirochaetia</taxon>
        <taxon>Spirochaetales</taxon>
        <taxon>Breznakiellaceae</taxon>
        <taxon>Breznakiella</taxon>
    </lineage>
</organism>
<proteinExistence type="predicted"/>
<dbReference type="SUPFAM" id="SSF55347">
    <property type="entry name" value="Glyceraldehyde-3-phosphate dehydrogenase-like, C-terminal domain"/>
    <property type="match status" value="1"/>
</dbReference>
<dbReference type="GO" id="GO:0000166">
    <property type="term" value="F:nucleotide binding"/>
    <property type="evidence" value="ECO:0007669"/>
    <property type="project" value="InterPro"/>
</dbReference>
<dbReference type="PANTHER" id="PTHR43708:SF4">
    <property type="entry name" value="OXIDOREDUCTASE YCEM-RELATED"/>
    <property type="match status" value="1"/>
</dbReference>
<dbReference type="Gene3D" id="3.40.50.720">
    <property type="entry name" value="NAD(P)-binding Rossmann-like Domain"/>
    <property type="match status" value="1"/>
</dbReference>
<keyword evidence="3" id="KW-1185">Reference proteome</keyword>
<evidence type="ECO:0000313" key="3">
    <source>
        <dbReference type="Proteomes" id="UP000595917"/>
    </source>
</evidence>
<dbReference type="InterPro" id="IPR000683">
    <property type="entry name" value="Gfo/Idh/MocA-like_OxRdtase_N"/>
</dbReference>
<dbReference type="InterPro" id="IPR036291">
    <property type="entry name" value="NAD(P)-bd_dom_sf"/>
</dbReference>
<feature type="domain" description="Gfo/Idh/MocA-like oxidoreductase N-terminal" evidence="1">
    <location>
        <begin position="5"/>
        <end position="125"/>
    </location>
</feature>
<dbReference type="Gene3D" id="3.30.360.10">
    <property type="entry name" value="Dihydrodipicolinate Reductase, domain 2"/>
    <property type="match status" value="1"/>
</dbReference>
<dbReference type="AlphaFoldDB" id="A0A7T7XNA0"/>
<dbReference type="PANTHER" id="PTHR43708">
    <property type="entry name" value="CONSERVED EXPRESSED OXIDOREDUCTASE (EUROFUNG)"/>
    <property type="match status" value="1"/>
</dbReference>
<name>A0A7T7XNA0_9SPIR</name>
<evidence type="ECO:0000313" key="2">
    <source>
        <dbReference type="EMBL" id="QQO09373.1"/>
    </source>
</evidence>
<evidence type="ECO:0000259" key="1">
    <source>
        <dbReference type="Pfam" id="PF01408"/>
    </source>
</evidence>
<protein>
    <submittedName>
        <fullName evidence="2">Gfo/Idh/MocA family oxidoreductase</fullName>
    </submittedName>
</protein>
<sequence length="357" mass="39810">MKRKINAGILGCGQIAQIMHLPYLHDLDGFNIHSLCDISRETVEKVGVKYQVPAEKLFTDCDLFLTDPDLDAVFICSKDHCEPAVKAANAKKHIFVEKPFGFSLAEAEKMADAAEANNVKLMVGYMKRYDTGFDFARNQINNMTNISMVKIHDFGGSFSYTKNVFDVITGSDIPEAVLLEGKEKTNAAMLSEIGGDRKHLLGAYSLLLGVFSHDLVLMRHLFGNEPKILFADVYKNSFTTAVLRFGDIECVLESGLVMKRSIWDESITVYSDLVNLSLVFPWPYLKNAPSKVYICDNAEGTDSPRESVVSASFHEAYRSELMHFYECIVNDSEPITSGRDAVHDIRLAGEIIRAVPV</sequence>
<accession>A0A7T7XNA0</accession>
<dbReference type="Proteomes" id="UP000595917">
    <property type="component" value="Chromosome"/>
</dbReference>
<gene>
    <name evidence="2" type="ORF">JFL75_00170</name>
</gene>
<dbReference type="Pfam" id="PF01408">
    <property type="entry name" value="GFO_IDH_MocA"/>
    <property type="match status" value="1"/>
</dbReference>
<dbReference type="InterPro" id="IPR051317">
    <property type="entry name" value="Gfo/Idh/MocA_oxidoreduct"/>
</dbReference>
<dbReference type="SUPFAM" id="SSF51735">
    <property type="entry name" value="NAD(P)-binding Rossmann-fold domains"/>
    <property type="match status" value="1"/>
</dbReference>
<dbReference type="RefSeq" id="WP_215626676.1">
    <property type="nucleotide sequence ID" value="NZ_CP067089.2"/>
</dbReference>